<accession>A0A673IKZ0</accession>
<evidence type="ECO:0000259" key="5">
    <source>
        <dbReference type="PROSITE" id="PS51304"/>
    </source>
</evidence>
<dbReference type="Proteomes" id="UP000472270">
    <property type="component" value="Unassembled WGS sequence"/>
</dbReference>
<feature type="chain" id="PRO_5025594768" description="Galectin" evidence="4">
    <location>
        <begin position="18"/>
        <end position="93"/>
    </location>
</feature>
<dbReference type="Ensembl" id="ENSSRHT00000040626.1">
    <property type="protein sequence ID" value="ENSSRHP00000039506.1"/>
    <property type="gene ID" value="ENSSRHG00000020088.1"/>
</dbReference>
<dbReference type="PANTHER" id="PTHR11346:SF32">
    <property type="entry name" value="GALECTIN-4"/>
    <property type="match status" value="1"/>
</dbReference>
<proteinExistence type="predicted"/>
<dbReference type="GO" id="GO:0030246">
    <property type="term" value="F:carbohydrate binding"/>
    <property type="evidence" value="ECO:0007669"/>
    <property type="project" value="UniProtKB-UniRule"/>
</dbReference>
<keyword evidence="2" id="KW-0677">Repeat</keyword>
<dbReference type="SUPFAM" id="SSF49899">
    <property type="entry name" value="Concanavalin A-like lectins/glucanases"/>
    <property type="match status" value="1"/>
</dbReference>
<keyword evidence="1 3" id="KW-0430">Lectin</keyword>
<dbReference type="InterPro" id="IPR013320">
    <property type="entry name" value="ConA-like_dom_sf"/>
</dbReference>
<protein>
    <recommendedName>
        <fullName evidence="3">Galectin</fullName>
    </recommendedName>
</protein>
<evidence type="ECO:0000313" key="6">
    <source>
        <dbReference type="Ensembl" id="ENSSRHP00000039506.1"/>
    </source>
</evidence>
<dbReference type="InterPro" id="IPR044156">
    <property type="entry name" value="Galectin-like"/>
</dbReference>
<evidence type="ECO:0000256" key="4">
    <source>
        <dbReference type="SAM" id="SignalP"/>
    </source>
</evidence>
<feature type="domain" description="Galectin" evidence="5">
    <location>
        <begin position="1"/>
        <end position="92"/>
    </location>
</feature>
<evidence type="ECO:0000256" key="3">
    <source>
        <dbReference type="RuleBase" id="RU102079"/>
    </source>
</evidence>
<keyword evidence="7" id="KW-1185">Reference proteome</keyword>
<feature type="signal peptide" evidence="4">
    <location>
        <begin position="1"/>
        <end position="17"/>
    </location>
</feature>
<reference evidence="6" key="2">
    <citation type="submission" date="2025-09" db="UniProtKB">
        <authorList>
            <consortium name="Ensembl"/>
        </authorList>
    </citation>
    <scope>IDENTIFICATION</scope>
</reference>
<organism evidence="6 7">
    <name type="scientific">Sinocyclocheilus rhinocerous</name>
    <dbReference type="NCBI Taxonomy" id="307959"/>
    <lineage>
        <taxon>Eukaryota</taxon>
        <taxon>Metazoa</taxon>
        <taxon>Chordata</taxon>
        <taxon>Craniata</taxon>
        <taxon>Vertebrata</taxon>
        <taxon>Euteleostomi</taxon>
        <taxon>Actinopterygii</taxon>
        <taxon>Neopterygii</taxon>
        <taxon>Teleostei</taxon>
        <taxon>Ostariophysi</taxon>
        <taxon>Cypriniformes</taxon>
        <taxon>Cyprinidae</taxon>
        <taxon>Cyprininae</taxon>
        <taxon>Sinocyclocheilus</taxon>
    </lineage>
</organism>
<sequence length="93" mass="10849">MHLYLIKVFILLNPTFEWYVINGNLGTEESVSDNPFKKGQPFEMFTVIKSEGYKVYVNGKELCTFKHRIPLEKRDCCSLSLGVDQLWKPDGRF</sequence>
<dbReference type="Gene3D" id="2.60.120.200">
    <property type="match status" value="1"/>
</dbReference>
<keyword evidence="4" id="KW-0732">Signal</keyword>
<evidence type="ECO:0000313" key="7">
    <source>
        <dbReference type="Proteomes" id="UP000472270"/>
    </source>
</evidence>
<name>A0A673IKZ0_9TELE</name>
<dbReference type="PROSITE" id="PS51304">
    <property type="entry name" value="GALECTIN"/>
    <property type="match status" value="1"/>
</dbReference>
<dbReference type="Pfam" id="PF00337">
    <property type="entry name" value="Gal-bind_lectin"/>
    <property type="match status" value="1"/>
</dbReference>
<reference evidence="6" key="1">
    <citation type="submission" date="2025-08" db="UniProtKB">
        <authorList>
            <consortium name="Ensembl"/>
        </authorList>
    </citation>
    <scope>IDENTIFICATION</scope>
</reference>
<dbReference type="PANTHER" id="PTHR11346">
    <property type="entry name" value="GALECTIN"/>
    <property type="match status" value="1"/>
</dbReference>
<dbReference type="InterPro" id="IPR001079">
    <property type="entry name" value="Galectin_CRD"/>
</dbReference>
<dbReference type="AlphaFoldDB" id="A0A673IKZ0"/>
<evidence type="ECO:0000256" key="2">
    <source>
        <dbReference type="ARBA" id="ARBA00022737"/>
    </source>
</evidence>
<evidence type="ECO:0000256" key="1">
    <source>
        <dbReference type="ARBA" id="ARBA00022734"/>
    </source>
</evidence>